<dbReference type="CDD" id="cd02440">
    <property type="entry name" value="AdoMet_MTases"/>
    <property type="match status" value="1"/>
</dbReference>
<keyword evidence="2" id="KW-0489">Methyltransferase</keyword>
<accession>A0A0W0YW38</accession>
<dbReference type="GO" id="GO:0032259">
    <property type="term" value="P:methylation"/>
    <property type="evidence" value="ECO:0007669"/>
    <property type="project" value="UniProtKB-KW"/>
</dbReference>
<dbReference type="SUPFAM" id="SSF53335">
    <property type="entry name" value="S-adenosyl-L-methionine-dependent methyltransferases"/>
    <property type="match status" value="1"/>
</dbReference>
<evidence type="ECO:0000313" key="3">
    <source>
        <dbReference type="Proteomes" id="UP000054600"/>
    </source>
</evidence>
<comment type="caution">
    <text evidence="2">The sequence shown here is derived from an EMBL/GenBank/DDBJ whole genome shotgun (WGS) entry which is preliminary data.</text>
</comment>
<dbReference type="Pfam" id="PF08241">
    <property type="entry name" value="Methyltransf_11"/>
    <property type="match status" value="1"/>
</dbReference>
<dbReference type="RefSeq" id="WP_018577603.1">
    <property type="nucleotide sequence ID" value="NZ_KB892404.1"/>
</dbReference>
<dbReference type="EC" id="2.1.1.-" evidence="2"/>
<evidence type="ECO:0000259" key="1">
    <source>
        <dbReference type="Pfam" id="PF08241"/>
    </source>
</evidence>
<dbReference type="eggNOG" id="COG2226">
    <property type="taxonomic scope" value="Bacteria"/>
</dbReference>
<keyword evidence="3" id="KW-1185">Reference proteome</keyword>
<dbReference type="EMBL" id="LNYW01000043">
    <property type="protein sequence ID" value="KTD60726.1"/>
    <property type="molecule type" value="Genomic_DNA"/>
</dbReference>
<dbReference type="Proteomes" id="UP000054600">
    <property type="component" value="Unassembled WGS sequence"/>
</dbReference>
<dbReference type="AlphaFoldDB" id="A0A0W0YW38"/>
<name>A0A0W0YW38_9GAMM</name>
<dbReference type="InterPro" id="IPR013216">
    <property type="entry name" value="Methyltransf_11"/>
</dbReference>
<organism evidence="2 3">
    <name type="scientific">Legionella shakespearei DSM 23087</name>
    <dbReference type="NCBI Taxonomy" id="1122169"/>
    <lineage>
        <taxon>Bacteria</taxon>
        <taxon>Pseudomonadati</taxon>
        <taxon>Pseudomonadota</taxon>
        <taxon>Gammaproteobacteria</taxon>
        <taxon>Legionellales</taxon>
        <taxon>Legionellaceae</taxon>
        <taxon>Legionella</taxon>
    </lineage>
</organism>
<dbReference type="GO" id="GO:0008757">
    <property type="term" value="F:S-adenosylmethionine-dependent methyltransferase activity"/>
    <property type="evidence" value="ECO:0007669"/>
    <property type="project" value="InterPro"/>
</dbReference>
<dbReference type="PATRIC" id="fig|1122169.6.peg.1664"/>
<feature type="domain" description="Methyltransferase type 11" evidence="1">
    <location>
        <begin position="100"/>
        <end position="197"/>
    </location>
</feature>
<protein>
    <submittedName>
        <fullName evidence="2">Putative methyltransferase YcgJ</fullName>
        <ecNumber evidence="2">2.1.1.-</ecNumber>
    </submittedName>
</protein>
<reference evidence="2 3" key="1">
    <citation type="submission" date="2015-11" db="EMBL/GenBank/DDBJ databases">
        <title>Genomic analysis of 38 Legionella species identifies large and diverse effector repertoires.</title>
        <authorList>
            <person name="Burstein D."/>
            <person name="Amaro F."/>
            <person name="Zusman T."/>
            <person name="Lifshitz Z."/>
            <person name="Cohen O."/>
            <person name="Gilbert J.A."/>
            <person name="Pupko T."/>
            <person name="Shuman H.A."/>
            <person name="Segal G."/>
        </authorList>
    </citation>
    <scope>NUCLEOTIDE SEQUENCE [LARGE SCALE GENOMIC DNA]</scope>
    <source>
        <strain evidence="2 3">ATCC 49655</strain>
    </source>
</reference>
<gene>
    <name evidence="2" type="primary">ycgJ</name>
    <name evidence="2" type="ORF">Lsha_1443</name>
</gene>
<dbReference type="PANTHER" id="PTHR43861">
    <property type="entry name" value="TRANS-ACONITATE 2-METHYLTRANSFERASE-RELATED"/>
    <property type="match status" value="1"/>
</dbReference>
<dbReference type="InterPro" id="IPR029063">
    <property type="entry name" value="SAM-dependent_MTases_sf"/>
</dbReference>
<sequence>MFVESVTELNPAQSSEFPSWLSPLLAKDESFIKENERLIRCERSVSMQQQQTKETFGFKWNKRDTFESPQSLNRMRQWLVERYDDANKILNSFENKPVLLDAGCGAGLSALEYWGSHCDKLNYLGVDISSAVDVCQQRFMERGLNNAVFLQADIANLPVNAASVDIIFSEGVMHHTDNTEQTFMSLAKLLKPKGYFMYYVYNQKGPIREFVDDYLRDKLQAMTPIQGWDALMPLTRLGKTLGELNLDIEIEESIDLLDIPAGKINLQRLFYWHVFKAFYHEDLTLDEMNHINYDWYAPKNAHRHSISEVEQWCQNASLSIERQVIEPAGITIIARKS</sequence>
<dbReference type="STRING" id="1122169.Lsha_1443"/>
<keyword evidence="2" id="KW-0808">Transferase</keyword>
<proteinExistence type="predicted"/>
<dbReference type="Gene3D" id="3.40.50.150">
    <property type="entry name" value="Vaccinia Virus protein VP39"/>
    <property type="match status" value="1"/>
</dbReference>
<evidence type="ECO:0000313" key="2">
    <source>
        <dbReference type="EMBL" id="KTD60726.1"/>
    </source>
</evidence>